<evidence type="ECO:0000256" key="1">
    <source>
        <dbReference type="ARBA" id="ARBA00010982"/>
    </source>
</evidence>
<dbReference type="NCBIfam" id="TIGR01930">
    <property type="entry name" value="AcCoA-C-Actrans"/>
    <property type="match status" value="1"/>
</dbReference>
<evidence type="ECO:0000256" key="5">
    <source>
        <dbReference type="ARBA" id="ARBA00037924"/>
    </source>
</evidence>
<evidence type="ECO:0000259" key="9">
    <source>
        <dbReference type="Pfam" id="PF02803"/>
    </source>
</evidence>
<dbReference type="PIRSF" id="PIRSF000429">
    <property type="entry name" value="Ac-CoA_Ac_transf"/>
    <property type="match status" value="1"/>
</dbReference>
<evidence type="ECO:0000313" key="10">
    <source>
        <dbReference type="EMBL" id="SDW81364.1"/>
    </source>
</evidence>
<reference evidence="11" key="1">
    <citation type="submission" date="2016-10" db="EMBL/GenBank/DDBJ databases">
        <authorList>
            <person name="Varghese N."/>
            <person name="Submissions S."/>
        </authorList>
    </citation>
    <scope>NUCLEOTIDE SEQUENCE [LARGE SCALE GENOMIC DNA]</scope>
    <source>
        <strain evidence="11">DSM 26922</strain>
    </source>
</reference>
<dbReference type="AlphaFoldDB" id="A0A1H2WM85"/>
<feature type="active site" description="Proton acceptor" evidence="6">
    <location>
        <position position="347"/>
    </location>
</feature>
<feature type="domain" description="Thiolase C-terminal" evidence="9">
    <location>
        <begin position="269"/>
        <end position="390"/>
    </location>
</feature>
<dbReference type="EMBL" id="FNOI01000002">
    <property type="protein sequence ID" value="SDW81364.1"/>
    <property type="molecule type" value="Genomic_DNA"/>
</dbReference>
<dbReference type="Pfam" id="PF02803">
    <property type="entry name" value="Thiolase_C"/>
    <property type="match status" value="1"/>
</dbReference>
<dbReference type="GO" id="GO:0003988">
    <property type="term" value="F:acetyl-CoA C-acyltransferase activity"/>
    <property type="evidence" value="ECO:0007669"/>
    <property type="project" value="UniProtKB-ARBA"/>
</dbReference>
<feature type="active site" description="Proton acceptor" evidence="6">
    <location>
        <position position="377"/>
    </location>
</feature>
<dbReference type="InterPro" id="IPR020616">
    <property type="entry name" value="Thiolase_N"/>
</dbReference>
<dbReference type="GO" id="GO:0044281">
    <property type="term" value="P:small molecule metabolic process"/>
    <property type="evidence" value="ECO:0007669"/>
    <property type="project" value="UniProtKB-ARBA"/>
</dbReference>
<gene>
    <name evidence="10" type="ORF">SAMN04488001_1882</name>
</gene>
<dbReference type="InterPro" id="IPR020613">
    <property type="entry name" value="Thiolase_CS"/>
</dbReference>
<dbReference type="InterPro" id="IPR020615">
    <property type="entry name" value="Thiolase_acyl_enz_int_AS"/>
</dbReference>
<feature type="active site" description="Acyl-thioester intermediate" evidence="6">
    <location>
        <position position="89"/>
    </location>
</feature>
<keyword evidence="4 7" id="KW-0012">Acyltransferase</keyword>
<protein>
    <submittedName>
        <fullName evidence="10">Acetyl-CoA C-acetyltransferase</fullName>
    </submittedName>
</protein>
<evidence type="ECO:0000259" key="8">
    <source>
        <dbReference type="Pfam" id="PF00108"/>
    </source>
</evidence>
<accession>A0A1H2WM85</accession>
<keyword evidence="2 7" id="KW-0808">Transferase</keyword>
<dbReference type="Gene3D" id="3.40.47.10">
    <property type="match status" value="2"/>
</dbReference>
<dbReference type="FunFam" id="3.40.47.10:FF:000010">
    <property type="entry name" value="Acetyl-CoA acetyltransferase (Thiolase)"/>
    <property type="match status" value="1"/>
</dbReference>
<evidence type="ECO:0000256" key="3">
    <source>
        <dbReference type="ARBA" id="ARBA00022752"/>
    </source>
</evidence>
<proteinExistence type="inferred from homology"/>
<organism evidence="10 11">
    <name type="scientific">Litoreibacter albidus</name>
    <dbReference type="NCBI Taxonomy" id="670155"/>
    <lineage>
        <taxon>Bacteria</taxon>
        <taxon>Pseudomonadati</taxon>
        <taxon>Pseudomonadota</taxon>
        <taxon>Alphaproteobacteria</taxon>
        <taxon>Rhodobacterales</taxon>
        <taxon>Roseobacteraceae</taxon>
        <taxon>Litoreibacter</taxon>
    </lineage>
</organism>
<dbReference type="PROSITE" id="PS00737">
    <property type="entry name" value="THIOLASE_2"/>
    <property type="match status" value="1"/>
</dbReference>
<dbReference type="Proteomes" id="UP000199441">
    <property type="component" value="Unassembled WGS sequence"/>
</dbReference>
<dbReference type="PANTHER" id="PTHR18919:SF107">
    <property type="entry name" value="ACETYL-COA ACETYLTRANSFERASE, CYTOSOLIC"/>
    <property type="match status" value="1"/>
</dbReference>
<dbReference type="NCBIfam" id="NF006552">
    <property type="entry name" value="PRK09051.1"/>
    <property type="match status" value="1"/>
</dbReference>
<dbReference type="InterPro" id="IPR002155">
    <property type="entry name" value="Thiolase"/>
</dbReference>
<dbReference type="GO" id="GO:0042619">
    <property type="term" value="P:poly-hydroxybutyrate biosynthetic process"/>
    <property type="evidence" value="ECO:0007669"/>
    <property type="project" value="UniProtKB-KW"/>
</dbReference>
<dbReference type="InterPro" id="IPR020610">
    <property type="entry name" value="Thiolase_AS"/>
</dbReference>
<dbReference type="RefSeq" id="WP_170833434.1">
    <property type="nucleotide sequence ID" value="NZ_FNOI01000002.1"/>
</dbReference>
<evidence type="ECO:0000256" key="2">
    <source>
        <dbReference type="ARBA" id="ARBA00022679"/>
    </source>
</evidence>
<evidence type="ECO:0000256" key="7">
    <source>
        <dbReference type="RuleBase" id="RU003557"/>
    </source>
</evidence>
<dbReference type="PANTHER" id="PTHR18919">
    <property type="entry name" value="ACETYL-COA C-ACYLTRANSFERASE"/>
    <property type="match status" value="1"/>
</dbReference>
<keyword evidence="3" id="KW-0583">PHB biosynthesis</keyword>
<dbReference type="PROSITE" id="PS00098">
    <property type="entry name" value="THIOLASE_1"/>
    <property type="match status" value="1"/>
</dbReference>
<dbReference type="SUPFAM" id="SSF53901">
    <property type="entry name" value="Thiolase-like"/>
    <property type="match status" value="2"/>
</dbReference>
<dbReference type="Pfam" id="PF00108">
    <property type="entry name" value="Thiolase_N"/>
    <property type="match status" value="1"/>
</dbReference>
<dbReference type="PROSITE" id="PS00099">
    <property type="entry name" value="THIOLASE_3"/>
    <property type="match status" value="1"/>
</dbReference>
<evidence type="ECO:0000256" key="6">
    <source>
        <dbReference type="PIRSR" id="PIRSR000429-1"/>
    </source>
</evidence>
<dbReference type="CDD" id="cd00751">
    <property type="entry name" value="thiolase"/>
    <property type="match status" value="1"/>
</dbReference>
<dbReference type="InterPro" id="IPR016039">
    <property type="entry name" value="Thiolase-like"/>
</dbReference>
<dbReference type="InterPro" id="IPR020617">
    <property type="entry name" value="Thiolase_C"/>
</dbReference>
<keyword evidence="11" id="KW-1185">Reference proteome</keyword>
<feature type="domain" description="Thiolase N-terminal" evidence="8">
    <location>
        <begin position="4"/>
        <end position="260"/>
    </location>
</feature>
<evidence type="ECO:0000313" key="11">
    <source>
        <dbReference type="Proteomes" id="UP000199441"/>
    </source>
</evidence>
<comment type="pathway">
    <text evidence="5">Metabolic intermediate biosynthesis; (R)-mevalonate biosynthesis; (R)-mevalonate from acetyl-CoA: step 1/3.</text>
</comment>
<evidence type="ECO:0000256" key="4">
    <source>
        <dbReference type="ARBA" id="ARBA00023315"/>
    </source>
</evidence>
<dbReference type="STRING" id="670155.SAMN04488001_1882"/>
<sequence>MSEIMILSGARTAIGTFGGALAGTPPIDLGAAVSKAAMERAGVDPAQIGHVAFGHVINTEPRDMYLSRAAAMQAGIPDTVPAMNVNRLCGSGVQAIVSIIQSLMLGDAEFGLAGGAENMSRAPYIMPQTRWGQKMGDAQAQDMMLGALNCPFGTGHMGITAENVASEHGITREAQDAFALESQTRAARAIEAGYFKDQIVPVEVRVKRDMVAFDTDEHPKATSLDVLSGLRAVFQKDGTVTAGNASGINDGAGALVLATEAAAKASGLTPRARIIGYAHAGVRPEVMGIGPVPAVQNLLKKTGLKASDFDVIESNEAFAAQALAVSQELGFDPDQVNPNGGAIALGHPVGATGAIITVKALHELERIGGSKALITMCIGGGQGVALAIERV</sequence>
<name>A0A1H2WM85_9RHOB</name>
<comment type="similarity">
    <text evidence="1 7">Belongs to the thiolase-like superfamily. Thiolase family.</text>
</comment>